<evidence type="ECO:0000256" key="5">
    <source>
        <dbReference type="ARBA" id="ARBA00023136"/>
    </source>
</evidence>
<dbReference type="Ensembl" id="ENSSRHT00000030384.1">
    <property type="protein sequence ID" value="ENSSRHP00000029512.1"/>
    <property type="gene ID" value="ENSSRHG00000015314.1"/>
</dbReference>
<evidence type="ECO:0000256" key="3">
    <source>
        <dbReference type="ARBA" id="ARBA00022468"/>
    </source>
</evidence>
<accession>A0A673HTF5</accession>
<keyword evidence="5" id="KW-0472">Membrane</keyword>
<evidence type="ECO:0000256" key="4">
    <source>
        <dbReference type="ARBA" id="ARBA00022490"/>
    </source>
</evidence>
<evidence type="ECO:0000256" key="2">
    <source>
        <dbReference type="ARBA" id="ARBA00004496"/>
    </source>
</evidence>
<evidence type="ECO:0000313" key="8">
    <source>
        <dbReference type="Proteomes" id="UP000472270"/>
    </source>
</evidence>
<keyword evidence="8" id="KW-1185">Reference proteome</keyword>
<evidence type="ECO:0000256" key="1">
    <source>
        <dbReference type="ARBA" id="ARBA00004170"/>
    </source>
</evidence>
<organism evidence="7 8">
    <name type="scientific">Sinocyclocheilus rhinocerous</name>
    <dbReference type="NCBI Taxonomy" id="307959"/>
    <lineage>
        <taxon>Eukaryota</taxon>
        <taxon>Metazoa</taxon>
        <taxon>Chordata</taxon>
        <taxon>Craniata</taxon>
        <taxon>Vertebrata</taxon>
        <taxon>Euteleostomi</taxon>
        <taxon>Actinopterygii</taxon>
        <taxon>Neopterygii</taxon>
        <taxon>Teleostei</taxon>
        <taxon>Ostariophysi</taxon>
        <taxon>Cypriniformes</taxon>
        <taxon>Cyprinidae</taxon>
        <taxon>Cyprininae</taxon>
        <taxon>Sinocyclocheilus</taxon>
    </lineage>
</organism>
<evidence type="ECO:0000313" key="7">
    <source>
        <dbReference type="Ensembl" id="ENSSRHP00000029512.1"/>
    </source>
</evidence>
<gene>
    <name evidence="7" type="primary">LOC107711394</name>
</gene>
<dbReference type="SUPFAM" id="SSF50729">
    <property type="entry name" value="PH domain-like"/>
    <property type="match status" value="1"/>
</dbReference>
<evidence type="ECO:0000256" key="6">
    <source>
        <dbReference type="SAM" id="MobiDB-lite"/>
    </source>
</evidence>
<proteinExistence type="predicted"/>
<comment type="subcellular location">
    <subcellularLocation>
        <location evidence="2">Cytoplasm</location>
    </subcellularLocation>
    <subcellularLocation>
        <location evidence="1">Membrane</location>
        <topology evidence="1">Peripheral membrane protein</topology>
    </subcellularLocation>
</comment>
<reference evidence="7" key="1">
    <citation type="submission" date="2025-08" db="UniProtKB">
        <authorList>
            <consortium name="Ensembl"/>
        </authorList>
    </citation>
    <scope>IDENTIFICATION</scope>
</reference>
<dbReference type="InterPro" id="IPR050729">
    <property type="entry name" value="Rho-GAP"/>
</dbReference>
<dbReference type="PANTHER" id="PTHR23176">
    <property type="entry name" value="RHO/RAC/CDC GTPASE-ACTIVATING PROTEIN"/>
    <property type="match status" value="1"/>
</dbReference>
<dbReference type="GO" id="GO:0005737">
    <property type="term" value="C:cytoplasm"/>
    <property type="evidence" value="ECO:0007669"/>
    <property type="project" value="UniProtKB-SubCell"/>
</dbReference>
<protein>
    <submittedName>
        <fullName evidence="7">Rho GTPase-activating protein 15-like</fullName>
    </submittedName>
</protein>
<feature type="region of interest" description="Disordered" evidence="6">
    <location>
        <begin position="29"/>
        <end position="68"/>
    </location>
</feature>
<dbReference type="AlphaFoldDB" id="A0A673HTF5"/>
<keyword evidence="4" id="KW-0963">Cytoplasm</keyword>
<dbReference type="GO" id="GO:0005096">
    <property type="term" value="F:GTPase activator activity"/>
    <property type="evidence" value="ECO:0007669"/>
    <property type="project" value="UniProtKB-KW"/>
</dbReference>
<dbReference type="PANTHER" id="PTHR23176:SF108">
    <property type="entry name" value="RHO GTPASE-ACTIVATING PROTEIN 15"/>
    <property type="match status" value="1"/>
</dbReference>
<name>A0A673HTF5_9TELE</name>
<dbReference type="InterPro" id="IPR011993">
    <property type="entry name" value="PH-like_dom_sf"/>
</dbReference>
<reference evidence="7" key="2">
    <citation type="submission" date="2025-09" db="UniProtKB">
        <authorList>
            <consortium name="Ensembl"/>
        </authorList>
    </citation>
    <scope>IDENTIFICATION</scope>
</reference>
<dbReference type="Proteomes" id="UP000472270">
    <property type="component" value="Unassembled WGS sequence"/>
</dbReference>
<keyword evidence="3" id="KW-0343">GTPase activation</keyword>
<dbReference type="Gene3D" id="2.30.29.30">
    <property type="entry name" value="Pleckstrin-homology domain (PH domain)/Phosphotyrosine-binding domain (PTB)"/>
    <property type="match status" value="1"/>
</dbReference>
<feature type="compositionally biased region" description="Polar residues" evidence="6">
    <location>
        <begin position="29"/>
        <end position="43"/>
    </location>
</feature>
<sequence>SVTIRFSDTSLIAQMSMVLPGAVQMRIKSSQSSTGERLSQTKSMVLPEPGTLQKPIDRHQRNQSQHNTILKGEYLNKAKIAEGGKKLRKNWNSTWVVLCSNQLLFFKESKQEAVANLVRPQHIFTHTHKQSNCTCI</sequence>
<dbReference type="GO" id="GO:0016020">
    <property type="term" value="C:membrane"/>
    <property type="evidence" value="ECO:0007669"/>
    <property type="project" value="UniProtKB-SubCell"/>
</dbReference>